<feature type="region of interest" description="Disordered" evidence="1">
    <location>
        <begin position="1"/>
        <end position="37"/>
    </location>
</feature>
<name>A0A0B7AIV0_9EUPU</name>
<organism evidence="2">
    <name type="scientific">Arion vulgaris</name>
    <dbReference type="NCBI Taxonomy" id="1028688"/>
    <lineage>
        <taxon>Eukaryota</taxon>
        <taxon>Metazoa</taxon>
        <taxon>Spiralia</taxon>
        <taxon>Lophotrochozoa</taxon>
        <taxon>Mollusca</taxon>
        <taxon>Gastropoda</taxon>
        <taxon>Heterobranchia</taxon>
        <taxon>Euthyneura</taxon>
        <taxon>Panpulmonata</taxon>
        <taxon>Eupulmonata</taxon>
        <taxon>Stylommatophora</taxon>
        <taxon>Helicina</taxon>
        <taxon>Arionoidea</taxon>
        <taxon>Arionidae</taxon>
        <taxon>Arion</taxon>
    </lineage>
</organism>
<feature type="compositionally biased region" description="Basic and acidic residues" evidence="1">
    <location>
        <begin position="10"/>
        <end position="25"/>
    </location>
</feature>
<gene>
    <name evidence="2" type="primary">ORF118378</name>
</gene>
<protein>
    <submittedName>
        <fullName evidence="2">Uncharacterized protein</fullName>
    </submittedName>
</protein>
<reference evidence="2" key="1">
    <citation type="submission" date="2014-12" db="EMBL/GenBank/DDBJ databases">
        <title>Insight into the proteome of Arion vulgaris.</title>
        <authorList>
            <person name="Aradska J."/>
            <person name="Bulat T."/>
            <person name="Smidak R."/>
            <person name="Sarate P."/>
            <person name="Gangsoo J."/>
            <person name="Sialana F."/>
            <person name="Bilban M."/>
            <person name="Lubec G."/>
        </authorList>
    </citation>
    <scope>NUCLEOTIDE SEQUENCE</scope>
    <source>
        <tissue evidence="2">Skin</tissue>
    </source>
</reference>
<sequence>MCFQESPDQSLKRDNQHRNNARNRETGYGNHTNEPSAGVKFYHSESCLFCVPE</sequence>
<accession>A0A0B7AIV0</accession>
<evidence type="ECO:0000313" key="2">
    <source>
        <dbReference type="EMBL" id="CEK79966.1"/>
    </source>
</evidence>
<proteinExistence type="predicted"/>
<evidence type="ECO:0000256" key="1">
    <source>
        <dbReference type="SAM" id="MobiDB-lite"/>
    </source>
</evidence>
<dbReference type="EMBL" id="HACG01033101">
    <property type="protein sequence ID" value="CEK79966.1"/>
    <property type="molecule type" value="Transcribed_RNA"/>
</dbReference>
<dbReference type="AlphaFoldDB" id="A0A0B7AIV0"/>